<proteinExistence type="predicted"/>
<evidence type="ECO:0000313" key="1">
    <source>
        <dbReference type="EMBL" id="MFD2531172.1"/>
    </source>
</evidence>
<reference evidence="2" key="1">
    <citation type="journal article" date="2019" name="Int. J. Syst. Evol. Microbiol.">
        <title>The Global Catalogue of Microorganisms (GCM) 10K type strain sequencing project: providing services to taxonomists for standard genome sequencing and annotation.</title>
        <authorList>
            <consortium name="The Broad Institute Genomics Platform"/>
            <consortium name="The Broad Institute Genome Sequencing Center for Infectious Disease"/>
            <person name="Wu L."/>
            <person name="Ma J."/>
        </authorList>
    </citation>
    <scope>NUCLEOTIDE SEQUENCE [LARGE SCALE GENOMIC DNA]</scope>
    <source>
        <strain evidence="2">KCTC 52042</strain>
    </source>
</reference>
<sequence>MHDPNFLIKLVQAKMPFGQYKDRYITGLPVHYLEWFSRQGWPNGQLGQYLATMFEIKTNGLDDILKPIIRKHRNSRY</sequence>
<dbReference type="RefSeq" id="WP_390297710.1">
    <property type="nucleotide sequence ID" value="NZ_JBHULI010000002.1"/>
</dbReference>
<dbReference type="EMBL" id="JBHULI010000002">
    <property type="protein sequence ID" value="MFD2531172.1"/>
    <property type="molecule type" value="Genomic_DNA"/>
</dbReference>
<evidence type="ECO:0000313" key="2">
    <source>
        <dbReference type="Proteomes" id="UP001597460"/>
    </source>
</evidence>
<comment type="caution">
    <text evidence="1">The sequence shown here is derived from an EMBL/GenBank/DDBJ whole genome shotgun (WGS) entry which is preliminary data.</text>
</comment>
<gene>
    <name evidence="1" type="ORF">ACFSVN_01795</name>
</gene>
<name>A0ABW5JGL8_9BACT</name>
<dbReference type="Pfam" id="PF12843">
    <property type="entry name" value="QSregVF_b"/>
    <property type="match status" value="1"/>
</dbReference>
<organism evidence="1 2">
    <name type="scientific">Gracilimonas halophila</name>
    <dbReference type="NCBI Taxonomy" id="1834464"/>
    <lineage>
        <taxon>Bacteria</taxon>
        <taxon>Pseudomonadati</taxon>
        <taxon>Balneolota</taxon>
        <taxon>Balneolia</taxon>
        <taxon>Balneolales</taxon>
        <taxon>Balneolaceae</taxon>
        <taxon>Gracilimonas</taxon>
    </lineage>
</organism>
<protein>
    <submittedName>
        <fullName evidence="1">DUF3820 family protein</fullName>
    </submittedName>
</protein>
<accession>A0ABW5JGL8</accession>
<dbReference type="InterPro" id="IPR024530">
    <property type="entry name" value="QSregVF_b"/>
</dbReference>
<dbReference type="Proteomes" id="UP001597460">
    <property type="component" value="Unassembled WGS sequence"/>
</dbReference>
<keyword evidence="2" id="KW-1185">Reference proteome</keyword>